<dbReference type="InterPro" id="IPR013083">
    <property type="entry name" value="Znf_RING/FYVE/PHD"/>
</dbReference>
<keyword evidence="4" id="KW-1185">Reference proteome</keyword>
<organism evidence="3 4">
    <name type="scientific">Paratrimastix pyriformis</name>
    <dbReference type="NCBI Taxonomy" id="342808"/>
    <lineage>
        <taxon>Eukaryota</taxon>
        <taxon>Metamonada</taxon>
        <taxon>Preaxostyla</taxon>
        <taxon>Paratrimastigidae</taxon>
        <taxon>Paratrimastix</taxon>
    </lineage>
</organism>
<dbReference type="Pfam" id="PF13923">
    <property type="entry name" value="zf-C3HC4_2"/>
    <property type="match status" value="1"/>
</dbReference>
<gene>
    <name evidence="3" type="ORF">PAPYR_691</name>
</gene>
<dbReference type="Proteomes" id="UP001141327">
    <property type="component" value="Unassembled WGS sequence"/>
</dbReference>
<evidence type="ECO:0000259" key="2">
    <source>
        <dbReference type="PROSITE" id="PS50089"/>
    </source>
</evidence>
<dbReference type="SMART" id="SM00184">
    <property type="entry name" value="RING"/>
    <property type="match status" value="1"/>
</dbReference>
<keyword evidence="1" id="KW-0863">Zinc-finger</keyword>
<comment type="caution">
    <text evidence="3">The sequence shown here is derived from an EMBL/GenBank/DDBJ whole genome shotgun (WGS) entry which is preliminary data.</text>
</comment>
<dbReference type="Pfam" id="PF05605">
    <property type="entry name" value="zf-Di19"/>
    <property type="match status" value="1"/>
</dbReference>
<dbReference type="PANTHER" id="PTHR46016">
    <property type="entry name" value="ZINC FINGER, RING/FYVE/PHD-TYPE"/>
    <property type="match status" value="1"/>
</dbReference>
<dbReference type="SUPFAM" id="SSF57850">
    <property type="entry name" value="RING/U-box"/>
    <property type="match status" value="1"/>
</dbReference>
<accession>A0ABQ8UVT3</accession>
<keyword evidence="1" id="KW-0479">Metal-binding</keyword>
<proteinExistence type="predicted"/>
<evidence type="ECO:0000256" key="1">
    <source>
        <dbReference type="PROSITE-ProRule" id="PRU00175"/>
    </source>
</evidence>
<dbReference type="InterPro" id="IPR008598">
    <property type="entry name" value="Di19_Zn-bd"/>
</dbReference>
<keyword evidence="1" id="KW-0862">Zinc</keyword>
<dbReference type="InterPro" id="IPR051438">
    <property type="entry name" value="RNF_E3_ubiq-protein_ligase"/>
</dbReference>
<dbReference type="EMBL" id="JAPMOS010000002">
    <property type="protein sequence ID" value="KAJ4462682.1"/>
    <property type="molecule type" value="Genomic_DNA"/>
</dbReference>
<dbReference type="InterPro" id="IPR001841">
    <property type="entry name" value="Znf_RING"/>
</dbReference>
<name>A0ABQ8UVT3_9EUKA</name>
<protein>
    <submittedName>
        <fullName evidence="3">E3 ubiquitin-protein ligase</fullName>
    </submittedName>
</protein>
<dbReference type="PROSITE" id="PS50089">
    <property type="entry name" value="ZF_RING_2"/>
    <property type="match status" value="1"/>
</dbReference>
<sequence>MDEDPARFNCPVCQDILEHPVTTRACNHTFCRDCWNGSLSASEKCPLCRHVCTLGDALPNANMDAELHRVQRKCRYSGCEVTMALNLLRDHEASCPHADDEPIPTVEPHGPAQPNRSTFNCPYECGAEHLDIKQLVDHVLADHKRVKKPVVCPVCAAMPWGRADQVSGDFPAHLQARHRFQYDTYTDFDKDDDEILREVMARSLEDS</sequence>
<evidence type="ECO:0000313" key="4">
    <source>
        <dbReference type="Proteomes" id="UP001141327"/>
    </source>
</evidence>
<dbReference type="PANTHER" id="PTHR46016:SF1">
    <property type="entry name" value="RING-TYPE DOMAIN-CONTAINING PROTEIN"/>
    <property type="match status" value="1"/>
</dbReference>
<dbReference type="Gene3D" id="3.30.40.10">
    <property type="entry name" value="Zinc/RING finger domain, C3HC4 (zinc finger)"/>
    <property type="match status" value="1"/>
</dbReference>
<evidence type="ECO:0000313" key="3">
    <source>
        <dbReference type="EMBL" id="KAJ4462682.1"/>
    </source>
</evidence>
<feature type="domain" description="RING-type" evidence="2">
    <location>
        <begin position="10"/>
        <end position="49"/>
    </location>
</feature>
<reference evidence="3" key="1">
    <citation type="journal article" date="2022" name="bioRxiv">
        <title>Genomics of Preaxostyla Flagellates Illuminates Evolutionary Transitions and the Path Towards Mitochondrial Loss.</title>
        <authorList>
            <person name="Novak L.V.F."/>
            <person name="Treitli S.C."/>
            <person name="Pyrih J."/>
            <person name="Halakuc P."/>
            <person name="Pipaliya S.V."/>
            <person name="Vacek V."/>
            <person name="Brzon O."/>
            <person name="Soukal P."/>
            <person name="Eme L."/>
            <person name="Dacks J.B."/>
            <person name="Karnkowska A."/>
            <person name="Elias M."/>
            <person name="Hampl V."/>
        </authorList>
    </citation>
    <scope>NUCLEOTIDE SEQUENCE</scope>
    <source>
        <strain evidence="3">RCP-MX</strain>
    </source>
</reference>